<dbReference type="SUPFAM" id="SSF52096">
    <property type="entry name" value="ClpP/crotonase"/>
    <property type="match status" value="1"/>
</dbReference>
<evidence type="ECO:0000256" key="10">
    <source>
        <dbReference type="ARBA" id="ARBA00052809"/>
    </source>
</evidence>
<keyword evidence="7" id="KW-0576">Peroxisome</keyword>
<dbReference type="STRING" id="41447.ENSSDUP00000004700"/>
<dbReference type="AlphaFoldDB" id="A0A3B4TFF5"/>
<evidence type="ECO:0000256" key="9">
    <source>
        <dbReference type="ARBA" id="ARBA00051408"/>
    </source>
</evidence>
<reference evidence="13" key="1">
    <citation type="submission" date="2025-08" db="UniProtKB">
        <authorList>
            <consortium name="Ensembl"/>
        </authorList>
    </citation>
    <scope>IDENTIFICATION</scope>
</reference>
<evidence type="ECO:0000256" key="3">
    <source>
        <dbReference type="ARBA" id="ARBA00005254"/>
    </source>
</evidence>
<organism evidence="13 14">
    <name type="scientific">Seriola dumerili</name>
    <name type="common">Greater amberjack</name>
    <name type="synonym">Caranx dumerili</name>
    <dbReference type="NCBI Taxonomy" id="41447"/>
    <lineage>
        <taxon>Eukaryota</taxon>
        <taxon>Metazoa</taxon>
        <taxon>Chordata</taxon>
        <taxon>Craniata</taxon>
        <taxon>Vertebrata</taxon>
        <taxon>Euteleostomi</taxon>
        <taxon>Actinopterygii</taxon>
        <taxon>Neopterygii</taxon>
        <taxon>Teleostei</taxon>
        <taxon>Neoteleostei</taxon>
        <taxon>Acanthomorphata</taxon>
        <taxon>Carangaria</taxon>
        <taxon>Carangiformes</taxon>
        <taxon>Carangidae</taxon>
        <taxon>Seriola</taxon>
    </lineage>
</organism>
<dbReference type="InterPro" id="IPR014748">
    <property type="entry name" value="Enoyl-CoA_hydra_C"/>
</dbReference>
<keyword evidence="4" id="KW-0276">Fatty acid metabolism</keyword>
<dbReference type="Gene3D" id="3.90.226.10">
    <property type="entry name" value="2-enoyl-CoA Hydratase, Chain A, domain 1"/>
    <property type="match status" value="1"/>
</dbReference>
<dbReference type="InterPro" id="IPR001753">
    <property type="entry name" value="Enoyl-CoA_hydra/iso"/>
</dbReference>
<reference evidence="13" key="2">
    <citation type="submission" date="2025-09" db="UniProtKB">
        <authorList>
            <consortium name="Ensembl"/>
        </authorList>
    </citation>
    <scope>IDENTIFICATION</scope>
</reference>
<dbReference type="RefSeq" id="XP_022594366.1">
    <property type="nucleotide sequence ID" value="XM_022738645.1"/>
</dbReference>
<comment type="similarity">
    <text evidence="3">Belongs to the enoyl-CoA hydratase/isomerase family.</text>
</comment>
<comment type="function">
    <text evidence="11">Isomerization of 3-trans,5-cis-dienoyl-CoA to 2-trans,4-trans-dienoyl-CoA.</text>
</comment>
<dbReference type="GO" id="GO:0006635">
    <property type="term" value="P:fatty acid beta-oxidation"/>
    <property type="evidence" value="ECO:0007669"/>
    <property type="project" value="UniProtKB-UniPathway"/>
</dbReference>
<dbReference type="GO" id="GO:0051750">
    <property type="term" value="F:delta(3,5)-delta(2,4)-dienoyl-CoA isomerase activity"/>
    <property type="evidence" value="ECO:0007669"/>
    <property type="project" value="TreeGrafter"/>
</dbReference>
<dbReference type="FunFam" id="1.10.12.10:FF:000004">
    <property type="entry name" value="Delta3,5-delta2,4-dienoyl-CoA isomerase"/>
    <property type="match status" value="1"/>
</dbReference>
<dbReference type="PANTHER" id="PTHR43149:SF1">
    <property type="entry name" value="DELTA(3,5)-DELTA(2,4)-DIENOYL-COA ISOMERASE, MITOCHONDRIAL"/>
    <property type="match status" value="1"/>
</dbReference>
<evidence type="ECO:0000313" key="14">
    <source>
        <dbReference type="Proteomes" id="UP000261420"/>
    </source>
</evidence>
<sequence length="310" mass="33594">MLSVIVRSTLTKYRSLWVPSQSVVRAMSSSAAPTSPYTTLAISHPAESVTHVELHRPEKRNAMNKAFWSEMVDCFNEIAGDPDCRVVVVSGAGKIFTAGIDLMDMASDVLQPQGDDTARVSWNLRQKIAKYQETFSVIEKCPKPVVVAVHGACVGGGVDLITACDIRLCTQDAWFQVKEVDIGLAADVGTLQRLPKVIGSSSLVNDLALTARKMYADEAKSSGLVSRVFADKEAMMAGALEMADEIAARSPVAVQGTKINLIYARDHSVAEGLDYMATWNMSMLQTQDVMKSAQAAMEKKSPKTIAFSKL</sequence>
<comment type="catalytic activity">
    <reaction evidence="9">
        <text>(3E,5Z)-octadienoyl-CoA = (2E,4E)-octadienoyl-CoA</text>
        <dbReference type="Rhea" id="RHEA:45244"/>
        <dbReference type="ChEBI" id="CHEBI:62243"/>
        <dbReference type="ChEBI" id="CHEBI:85108"/>
    </reaction>
</comment>
<dbReference type="NCBIfam" id="NF004794">
    <property type="entry name" value="PRK06142.1"/>
    <property type="match status" value="1"/>
</dbReference>
<evidence type="ECO:0000256" key="6">
    <source>
        <dbReference type="ARBA" id="ARBA00023098"/>
    </source>
</evidence>
<comment type="catalytic activity">
    <reaction evidence="10">
        <text>(3E,5Z,8Z,11Z,14Z)-eicosapentaenoyl-CoA = (2E,4E,8Z,11Z,14Z)-eicosapentaenoyl-CoA</text>
        <dbReference type="Rhea" id="RHEA:45224"/>
        <dbReference type="ChEBI" id="CHEBI:85090"/>
        <dbReference type="ChEBI" id="CHEBI:85091"/>
    </reaction>
</comment>
<evidence type="ECO:0000313" key="13">
    <source>
        <dbReference type="Ensembl" id="ENSSDUP00000004700.1"/>
    </source>
</evidence>
<dbReference type="PANTHER" id="PTHR43149">
    <property type="entry name" value="ENOYL-COA HYDRATASE"/>
    <property type="match status" value="1"/>
</dbReference>
<dbReference type="OMA" id="QYVAHVE"/>
<keyword evidence="6" id="KW-0443">Lipid metabolism</keyword>
<dbReference type="UniPathway" id="UPA00659"/>
<evidence type="ECO:0000256" key="8">
    <source>
        <dbReference type="ARBA" id="ARBA00023235"/>
    </source>
</evidence>
<comment type="subcellular location">
    <subcellularLocation>
        <location evidence="1">Peroxisome</location>
    </subcellularLocation>
</comment>
<protein>
    <recommendedName>
        <fullName evidence="12">Delta(3,5)-Delta(2,4)-dienoyl-CoA isomerase, mitochondrial</fullName>
    </recommendedName>
</protein>
<dbReference type="FunFam" id="3.90.226.10:FF:000024">
    <property type="entry name" value="Delta3,5-delta2,4-dienoyl-CoA isomerase"/>
    <property type="match status" value="1"/>
</dbReference>
<keyword evidence="5" id="KW-0007">Acetylation</keyword>
<dbReference type="GO" id="GO:0005739">
    <property type="term" value="C:mitochondrion"/>
    <property type="evidence" value="ECO:0007669"/>
    <property type="project" value="TreeGrafter"/>
</dbReference>
<dbReference type="Gene3D" id="1.10.12.10">
    <property type="entry name" value="Lyase 2-enoyl-coa Hydratase, Chain A, domain 2"/>
    <property type="match status" value="1"/>
</dbReference>
<dbReference type="Ensembl" id="ENSSDUT00000004796.1">
    <property type="protein sequence ID" value="ENSSDUP00000004700.1"/>
    <property type="gene ID" value="ENSSDUG00000003479.1"/>
</dbReference>
<dbReference type="InterPro" id="IPR045002">
    <property type="entry name" value="Ech1-like"/>
</dbReference>
<accession>A0A3B4TFF5</accession>
<evidence type="ECO:0000256" key="1">
    <source>
        <dbReference type="ARBA" id="ARBA00004275"/>
    </source>
</evidence>
<evidence type="ECO:0000256" key="5">
    <source>
        <dbReference type="ARBA" id="ARBA00022990"/>
    </source>
</evidence>
<evidence type="ECO:0000256" key="12">
    <source>
        <dbReference type="ARBA" id="ARBA00071021"/>
    </source>
</evidence>
<evidence type="ECO:0000256" key="11">
    <source>
        <dbReference type="ARBA" id="ARBA00055786"/>
    </source>
</evidence>
<keyword evidence="8" id="KW-0413">Isomerase</keyword>
<evidence type="ECO:0000256" key="4">
    <source>
        <dbReference type="ARBA" id="ARBA00022832"/>
    </source>
</evidence>
<name>A0A3B4TFF5_SERDU</name>
<dbReference type="GeneID" id="111216972"/>
<dbReference type="GeneTree" id="ENSGT00940000159610"/>
<dbReference type="Proteomes" id="UP000261420">
    <property type="component" value="Unplaced"/>
</dbReference>
<dbReference type="CDD" id="cd06558">
    <property type="entry name" value="crotonase-like"/>
    <property type="match status" value="1"/>
</dbReference>
<evidence type="ECO:0000256" key="7">
    <source>
        <dbReference type="ARBA" id="ARBA00023140"/>
    </source>
</evidence>
<dbReference type="GO" id="GO:0005777">
    <property type="term" value="C:peroxisome"/>
    <property type="evidence" value="ECO:0007669"/>
    <property type="project" value="UniProtKB-SubCell"/>
</dbReference>
<keyword evidence="14" id="KW-1185">Reference proteome</keyword>
<dbReference type="Pfam" id="PF00378">
    <property type="entry name" value="ECH_1"/>
    <property type="match status" value="1"/>
</dbReference>
<comment type="pathway">
    <text evidence="2">Lipid metabolism; fatty acid beta-oxidation.</text>
</comment>
<dbReference type="InterPro" id="IPR029045">
    <property type="entry name" value="ClpP/crotonase-like_dom_sf"/>
</dbReference>
<evidence type="ECO:0000256" key="2">
    <source>
        <dbReference type="ARBA" id="ARBA00005005"/>
    </source>
</evidence>
<proteinExistence type="inferred from homology"/>